<protein>
    <submittedName>
        <fullName evidence="1">Uncharacterized protein</fullName>
    </submittedName>
</protein>
<gene>
    <name evidence="1" type="ORF">ONE63_011148</name>
</gene>
<evidence type="ECO:0000313" key="2">
    <source>
        <dbReference type="Proteomes" id="UP001075354"/>
    </source>
</evidence>
<comment type="caution">
    <text evidence="1">The sequence shown here is derived from an EMBL/GenBank/DDBJ whole genome shotgun (WGS) entry which is preliminary data.</text>
</comment>
<dbReference type="EMBL" id="JAPTSV010000009">
    <property type="protein sequence ID" value="KAJ1524665.1"/>
    <property type="molecule type" value="Genomic_DNA"/>
</dbReference>
<evidence type="ECO:0000313" key="1">
    <source>
        <dbReference type="EMBL" id="KAJ1524665.1"/>
    </source>
</evidence>
<dbReference type="Proteomes" id="UP001075354">
    <property type="component" value="Chromosome 9"/>
</dbReference>
<accession>A0AAV7XJT6</accession>
<name>A0AAV7XJT6_9NEOP</name>
<sequence>MMPETPSLSSNHTRCKTGKYFVFEDVKVCHLSTVEKGSLLQPSRSELFGPKFCSYQKAILARNFCSLIMTSRVFLSGITRSSAPLCC</sequence>
<organism evidence="1 2">
    <name type="scientific">Megalurothrips usitatus</name>
    <name type="common">bean blossom thrips</name>
    <dbReference type="NCBI Taxonomy" id="439358"/>
    <lineage>
        <taxon>Eukaryota</taxon>
        <taxon>Metazoa</taxon>
        <taxon>Ecdysozoa</taxon>
        <taxon>Arthropoda</taxon>
        <taxon>Hexapoda</taxon>
        <taxon>Insecta</taxon>
        <taxon>Pterygota</taxon>
        <taxon>Neoptera</taxon>
        <taxon>Paraneoptera</taxon>
        <taxon>Thysanoptera</taxon>
        <taxon>Terebrantia</taxon>
        <taxon>Thripoidea</taxon>
        <taxon>Thripidae</taxon>
        <taxon>Megalurothrips</taxon>
    </lineage>
</organism>
<proteinExistence type="predicted"/>
<keyword evidence="2" id="KW-1185">Reference proteome</keyword>
<dbReference type="AlphaFoldDB" id="A0AAV7XJT6"/>
<reference evidence="1" key="1">
    <citation type="submission" date="2022-12" db="EMBL/GenBank/DDBJ databases">
        <title>Chromosome-level genome assembly of the bean flower thrips Megalurothrips usitatus.</title>
        <authorList>
            <person name="Ma L."/>
            <person name="Liu Q."/>
            <person name="Li H."/>
            <person name="Cai W."/>
        </authorList>
    </citation>
    <scope>NUCLEOTIDE SEQUENCE</scope>
    <source>
        <strain evidence="1">Cailab_2022a</strain>
    </source>
</reference>